<dbReference type="InterPro" id="IPR011335">
    <property type="entry name" value="Restrct_endonuc-II-like"/>
</dbReference>
<dbReference type="AlphaFoldDB" id="A0A140E021"/>
<evidence type="ECO:0000313" key="4">
    <source>
        <dbReference type="EMBL" id="AMK59633.1"/>
    </source>
</evidence>
<protein>
    <recommendedName>
        <fullName evidence="3">YqaJ viral recombinase domain-containing protein</fullName>
    </recommendedName>
</protein>
<dbReference type="PANTHER" id="PTHR46609:SF6">
    <property type="entry name" value="EXONUCLEASE, PHAGE-TYPE_RECB, C-TERMINAL DOMAIN-CONTAINING PROTEIN-RELATED"/>
    <property type="match status" value="1"/>
</dbReference>
<dbReference type="InterPro" id="IPR051703">
    <property type="entry name" value="NF-kappa-B_Signaling_Reg"/>
</dbReference>
<name>A0A140E021_9BACT</name>
<dbReference type="InterPro" id="IPR011604">
    <property type="entry name" value="PDDEXK-like_dom_sf"/>
</dbReference>
<reference evidence="4" key="1">
    <citation type="journal article" date="2016" name="Appl. Environ. Microbiol.">
        <title>Functional Metagenomics of a Biostimulated Petroleum-Contaminated Soil Reveals an Extraordinary Diversity of Extradiol Dioxygenases.</title>
        <authorList>
            <person name="Terron-Gonzalez L."/>
            <person name="Martin-Cabello G."/>
            <person name="Ferrer M."/>
            <person name="Santero E."/>
        </authorList>
    </citation>
    <scope>NUCLEOTIDE SEQUENCE</scope>
</reference>
<organism evidence="4">
    <name type="scientific">uncultured bacterium UPO78</name>
    <dbReference type="NCBI Taxonomy" id="1776995"/>
    <lineage>
        <taxon>Bacteria</taxon>
        <taxon>environmental samples</taxon>
    </lineage>
</organism>
<dbReference type="Pfam" id="PF09588">
    <property type="entry name" value="YqaJ"/>
    <property type="match status" value="1"/>
</dbReference>
<feature type="coiled-coil region" evidence="1">
    <location>
        <begin position="262"/>
        <end position="289"/>
    </location>
</feature>
<dbReference type="InterPro" id="IPR019080">
    <property type="entry name" value="YqaJ_viral_recombinase"/>
</dbReference>
<evidence type="ECO:0000256" key="1">
    <source>
        <dbReference type="SAM" id="Coils"/>
    </source>
</evidence>
<dbReference type="InterPro" id="IPR017482">
    <property type="entry name" value="Lambda-type_endonuclease"/>
</dbReference>
<keyword evidence="1" id="KW-0175">Coiled coil</keyword>
<dbReference type="Gene3D" id="3.90.320.10">
    <property type="match status" value="1"/>
</dbReference>
<sequence>MSAGEYMKATSLNGSTSKKRPALRLVSTKELPRADWLQIRKQGIGSSDAAAAVGLNPYKSQLELWLEKTGRDAGMPKADLQDEESPMYWGNVLEPIVAWHYSKRTKNKVRRINAVLQHPDPELSWMLANIDREVIGADDVQVLECKTAGLTGARLWKEGVPEYVQLQVMHQLAVTGKQAADVAVLLGGQTLEIHRIERDEQMIARLIELERKFWQYVETDTPPPANGTASADAALRCLYPEDNGRVIDFSSHAGLTAAFIELKAVRQSIADKEKREAELKQMLQQAMGDASRAEFSSGYVSWRKAKDSVGLDVVQLLQDKPYLQAKYPLLKPGARRFLVG</sequence>
<dbReference type="EMBL" id="KU144998">
    <property type="protein sequence ID" value="AMK59633.1"/>
    <property type="molecule type" value="Genomic_DNA"/>
</dbReference>
<dbReference type="NCBIfam" id="TIGR03033">
    <property type="entry name" value="phage_rel_nuc"/>
    <property type="match status" value="1"/>
</dbReference>
<proteinExistence type="predicted"/>
<dbReference type="PANTHER" id="PTHR46609">
    <property type="entry name" value="EXONUCLEASE, PHAGE-TYPE/RECB, C-TERMINAL DOMAIN-CONTAINING PROTEIN"/>
    <property type="match status" value="1"/>
</dbReference>
<dbReference type="SUPFAM" id="SSF52980">
    <property type="entry name" value="Restriction endonuclease-like"/>
    <property type="match status" value="1"/>
</dbReference>
<feature type="region of interest" description="Disordered" evidence="2">
    <location>
        <begin position="1"/>
        <end position="21"/>
    </location>
</feature>
<feature type="domain" description="YqaJ viral recombinase" evidence="3">
    <location>
        <begin position="35"/>
        <end position="178"/>
    </location>
</feature>
<evidence type="ECO:0000256" key="2">
    <source>
        <dbReference type="SAM" id="MobiDB-lite"/>
    </source>
</evidence>
<evidence type="ECO:0000259" key="3">
    <source>
        <dbReference type="Pfam" id="PF09588"/>
    </source>
</evidence>
<accession>A0A140E021</accession>